<evidence type="ECO:0000256" key="4">
    <source>
        <dbReference type="ARBA" id="ARBA00012140"/>
    </source>
</evidence>
<dbReference type="PROSITE" id="PS01153">
    <property type="entry name" value="NOL1_NOP2_SUN"/>
    <property type="match status" value="1"/>
</dbReference>
<keyword evidence="5" id="KW-0963">Cytoplasm</keyword>
<feature type="binding site" evidence="14">
    <location>
        <begin position="259"/>
        <end position="265"/>
    </location>
    <ligand>
        <name>S-adenosyl-L-methionine</name>
        <dbReference type="ChEBI" id="CHEBI:59789"/>
    </ligand>
</feature>
<reference evidence="16 17" key="1">
    <citation type="submission" date="2021-05" db="EMBL/GenBank/DDBJ databases">
        <title>Novel Bacillus species.</title>
        <authorList>
            <person name="Liu G."/>
        </authorList>
    </citation>
    <scope>NUCLEOTIDE SEQUENCE [LARGE SCALE GENOMIC DNA]</scope>
    <source>
        <strain evidence="16 17">FJAT-49682</strain>
    </source>
</reference>
<comment type="function">
    <text evidence="1">Specifically methylates the cytosine at position 967 (m5C967) of 16S rRNA.</text>
</comment>
<dbReference type="FunFam" id="3.30.70.1170:FF:000003">
    <property type="entry name" value="16S rRNA (Cytosine(967)-C(5))-methyltransferase RsmB"/>
    <property type="match status" value="1"/>
</dbReference>
<keyword evidence="10 14" id="KW-0694">RNA-binding</keyword>
<dbReference type="Gene3D" id="1.10.940.10">
    <property type="entry name" value="NusB-like"/>
    <property type="match status" value="1"/>
</dbReference>
<evidence type="ECO:0000256" key="7">
    <source>
        <dbReference type="ARBA" id="ARBA00022603"/>
    </source>
</evidence>
<evidence type="ECO:0000259" key="15">
    <source>
        <dbReference type="PROSITE" id="PS51686"/>
    </source>
</evidence>
<evidence type="ECO:0000313" key="16">
    <source>
        <dbReference type="EMBL" id="MBS4221581.1"/>
    </source>
</evidence>
<accession>A0A942Z4A4</accession>
<feature type="active site" description="Nucleophile" evidence="14">
    <location>
        <position position="382"/>
    </location>
</feature>
<dbReference type="InterPro" id="IPR049560">
    <property type="entry name" value="MeTrfase_RsmB-F_NOP2_cat"/>
</dbReference>
<dbReference type="InterPro" id="IPR035926">
    <property type="entry name" value="NusB-like_sf"/>
</dbReference>
<dbReference type="EC" id="2.1.1.176" evidence="4"/>
<dbReference type="Pfam" id="PF22458">
    <property type="entry name" value="RsmF-B_ferredox"/>
    <property type="match status" value="1"/>
</dbReference>
<dbReference type="EMBL" id="JAGYPN010000001">
    <property type="protein sequence ID" value="MBS4221581.1"/>
    <property type="molecule type" value="Genomic_DNA"/>
</dbReference>
<dbReference type="Pfam" id="PF01189">
    <property type="entry name" value="Methyltr_RsmB-F"/>
    <property type="match status" value="1"/>
</dbReference>
<evidence type="ECO:0000256" key="3">
    <source>
        <dbReference type="ARBA" id="ARBA00007494"/>
    </source>
</evidence>
<evidence type="ECO:0000256" key="8">
    <source>
        <dbReference type="ARBA" id="ARBA00022679"/>
    </source>
</evidence>
<keyword evidence="6" id="KW-0698">rRNA processing</keyword>
<evidence type="ECO:0000256" key="14">
    <source>
        <dbReference type="PROSITE-ProRule" id="PRU01023"/>
    </source>
</evidence>
<dbReference type="FunFam" id="3.40.50.150:FF:000022">
    <property type="entry name" value="Ribosomal RNA small subunit methyltransferase B"/>
    <property type="match status" value="1"/>
</dbReference>
<dbReference type="Gene3D" id="3.30.70.1170">
    <property type="entry name" value="Sun protein, domain 3"/>
    <property type="match status" value="1"/>
</dbReference>
<dbReference type="Gene3D" id="3.40.50.150">
    <property type="entry name" value="Vaccinia Virus protein VP39"/>
    <property type="match status" value="1"/>
</dbReference>
<dbReference type="Proteomes" id="UP000676456">
    <property type="component" value="Unassembled WGS sequence"/>
</dbReference>
<dbReference type="RefSeq" id="WP_213096595.1">
    <property type="nucleotide sequence ID" value="NZ_JAGYPK010000001.1"/>
</dbReference>
<dbReference type="CDD" id="cd02440">
    <property type="entry name" value="AdoMet_MTases"/>
    <property type="match status" value="1"/>
</dbReference>
<dbReference type="GO" id="GO:0003723">
    <property type="term" value="F:RNA binding"/>
    <property type="evidence" value="ECO:0007669"/>
    <property type="project" value="UniProtKB-UniRule"/>
</dbReference>
<dbReference type="InterPro" id="IPR018314">
    <property type="entry name" value="RsmB/NOL1/NOP2-like_CS"/>
</dbReference>
<dbReference type="GO" id="GO:0008649">
    <property type="term" value="F:rRNA methyltransferase activity"/>
    <property type="evidence" value="ECO:0007669"/>
    <property type="project" value="InterPro"/>
</dbReference>
<dbReference type="InterPro" id="IPR004573">
    <property type="entry name" value="rRNA_ssu_MeTfrase_B"/>
</dbReference>
<feature type="binding site" evidence="14">
    <location>
        <position position="283"/>
    </location>
    <ligand>
        <name>S-adenosyl-L-methionine</name>
        <dbReference type="ChEBI" id="CHEBI:59789"/>
    </ligand>
</feature>
<dbReference type="PROSITE" id="PS51686">
    <property type="entry name" value="SAM_MT_RSMB_NOP"/>
    <property type="match status" value="1"/>
</dbReference>
<evidence type="ECO:0000256" key="9">
    <source>
        <dbReference type="ARBA" id="ARBA00022691"/>
    </source>
</evidence>
<comment type="catalytic activity">
    <reaction evidence="13">
        <text>cytidine(967) in 16S rRNA + S-adenosyl-L-methionine = 5-methylcytidine(967) in 16S rRNA + S-adenosyl-L-homocysteine + H(+)</text>
        <dbReference type="Rhea" id="RHEA:42748"/>
        <dbReference type="Rhea" id="RHEA-COMP:10219"/>
        <dbReference type="Rhea" id="RHEA-COMP:10220"/>
        <dbReference type="ChEBI" id="CHEBI:15378"/>
        <dbReference type="ChEBI" id="CHEBI:57856"/>
        <dbReference type="ChEBI" id="CHEBI:59789"/>
        <dbReference type="ChEBI" id="CHEBI:74483"/>
        <dbReference type="ChEBI" id="CHEBI:82748"/>
        <dbReference type="EC" id="2.1.1.176"/>
    </reaction>
</comment>
<dbReference type="InterPro" id="IPR029063">
    <property type="entry name" value="SAM-dependent_MTases_sf"/>
</dbReference>
<feature type="binding site" evidence="14">
    <location>
        <position position="329"/>
    </location>
    <ligand>
        <name>S-adenosyl-L-methionine</name>
        <dbReference type="ChEBI" id="CHEBI:59789"/>
    </ligand>
</feature>
<comment type="similarity">
    <text evidence="3 14">Belongs to the class I-like SAM-binding methyltransferase superfamily. RsmB/NOP family.</text>
</comment>
<evidence type="ECO:0000256" key="12">
    <source>
        <dbReference type="ARBA" id="ARBA00031088"/>
    </source>
</evidence>
<evidence type="ECO:0000256" key="5">
    <source>
        <dbReference type="ARBA" id="ARBA00022490"/>
    </source>
</evidence>
<dbReference type="NCBIfam" id="TIGR00563">
    <property type="entry name" value="rsmB"/>
    <property type="match status" value="1"/>
</dbReference>
<keyword evidence="7 14" id="KW-0489">Methyltransferase</keyword>
<feature type="binding site" evidence="14">
    <location>
        <position position="310"/>
    </location>
    <ligand>
        <name>S-adenosyl-L-methionine</name>
        <dbReference type="ChEBI" id="CHEBI:59789"/>
    </ligand>
</feature>
<keyword evidence="17" id="KW-1185">Reference proteome</keyword>
<dbReference type="NCBIfam" id="NF011494">
    <property type="entry name" value="PRK14902.1"/>
    <property type="match status" value="1"/>
</dbReference>
<dbReference type="PANTHER" id="PTHR22807">
    <property type="entry name" value="NOP2 YEAST -RELATED NOL1/NOP2/FMU SUN DOMAIN-CONTAINING"/>
    <property type="match status" value="1"/>
</dbReference>
<dbReference type="InterPro" id="IPR001678">
    <property type="entry name" value="MeTrfase_RsmB-F_NOP2_dom"/>
</dbReference>
<dbReference type="AlphaFoldDB" id="A0A942Z4A4"/>
<comment type="caution">
    <text evidence="16">The sequence shown here is derived from an EMBL/GenBank/DDBJ whole genome shotgun (WGS) entry which is preliminary data.</text>
</comment>
<sequence>MNKNTKNVREAALDVLEAIDKHQSYSNLLLNQVIKKHKITGPDTGLLTEIVYGTIQRKLALDYYLRPFIKKQPDNWVLNLLRLSLYQMVYLDRVPDRAVFYEAVEIGKKRGHKGIASLVNGVLRSIQRQGIPSLDDIDSPLERLSIETSHPLWLIQKWEAQYGLETTRAMCEENLLAPVQTVRINKMKATREEVLQMLEAEGFAVQPSPIIPVAIRILKGNAVHSDTYRNGYISIQDESSMAVAFALDISENMKVLDACAAPGGKTGHIAELLGGTGLVNALDLHPHKIKLIKENADRLGLNNIEAEALDSRDASDAFSLESFDRVLVDAPCSGLGVLRRKPDIKYSKSQNDIEALQNIQIKILSETAGLVKKGGLLVYSTCTVDREENDGTVNQFLEQHPDFEPHPLNLPLGLSELVESGSHTLQIFPQDFGGDGFFISSFKKKES</sequence>
<dbReference type="Pfam" id="PF01029">
    <property type="entry name" value="NusB"/>
    <property type="match status" value="1"/>
</dbReference>
<dbReference type="GO" id="GO:0005737">
    <property type="term" value="C:cytoplasm"/>
    <property type="evidence" value="ECO:0007669"/>
    <property type="project" value="UniProtKB-SubCell"/>
</dbReference>
<dbReference type="SUPFAM" id="SSF53335">
    <property type="entry name" value="S-adenosyl-L-methionine-dependent methyltransferases"/>
    <property type="match status" value="1"/>
</dbReference>
<evidence type="ECO:0000256" key="13">
    <source>
        <dbReference type="ARBA" id="ARBA00047283"/>
    </source>
</evidence>
<evidence type="ECO:0000256" key="2">
    <source>
        <dbReference type="ARBA" id="ARBA00004496"/>
    </source>
</evidence>
<dbReference type="InterPro" id="IPR023267">
    <property type="entry name" value="RCMT"/>
</dbReference>
<dbReference type="InterPro" id="IPR054728">
    <property type="entry name" value="RsmB-like_ferredoxin"/>
</dbReference>
<evidence type="ECO:0000256" key="11">
    <source>
        <dbReference type="ARBA" id="ARBA00030399"/>
    </source>
</evidence>
<evidence type="ECO:0000256" key="1">
    <source>
        <dbReference type="ARBA" id="ARBA00002724"/>
    </source>
</evidence>
<proteinExistence type="inferred from homology"/>
<gene>
    <name evidence="16" type="primary">rsmB</name>
    <name evidence="16" type="ORF">KHA91_02265</name>
</gene>
<dbReference type="InterPro" id="IPR006027">
    <property type="entry name" value="NusB_RsmB_TIM44"/>
</dbReference>
<evidence type="ECO:0000256" key="10">
    <source>
        <dbReference type="ARBA" id="ARBA00022884"/>
    </source>
</evidence>
<organism evidence="16 17">
    <name type="scientific">Lederbergia citrea</name>
    <dbReference type="NCBI Taxonomy" id="2833581"/>
    <lineage>
        <taxon>Bacteria</taxon>
        <taxon>Bacillati</taxon>
        <taxon>Bacillota</taxon>
        <taxon>Bacilli</taxon>
        <taxon>Bacillales</taxon>
        <taxon>Bacillaceae</taxon>
        <taxon>Lederbergia</taxon>
    </lineage>
</organism>
<keyword evidence="8 14" id="KW-0808">Transferase</keyword>
<dbReference type="SUPFAM" id="SSF48013">
    <property type="entry name" value="NusB-like"/>
    <property type="match status" value="1"/>
</dbReference>
<comment type="subcellular location">
    <subcellularLocation>
        <location evidence="2">Cytoplasm</location>
    </subcellularLocation>
</comment>
<protein>
    <recommendedName>
        <fullName evidence="4">16S rRNA (cytosine(967)-C(5))-methyltransferase</fullName>
        <ecNumber evidence="4">2.1.1.176</ecNumber>
    </recommendedName>
    <alternativeName>
        <fullName evidence="11">16S rRNA m5C967 methyltransferase</fullName>
    </alternativeName>
    <alternativeName>
        <fullName evidence="12">rRNA (cytosine-C(5)-)-methyltransferase RsmB</fullName>
    </alternativeName>
</protein>
<dbReference type="PANTHER" id="PTHR22807:SF53">
    <property type="entry name" value="RIBOSOMAL RNA SMALL SUBUNIT METHYLTRANSFERASE B-RELATED"/>
    <property type="match status" value="1"/>
</dbReference>
<evidence type="ECO:0000256" key="6">
    <source>
        <dbReference type="ARBA" id="ARBA00022552"/>
    </source>
</evidence>
<dbReference type="FunFam" id="1.10.940.10:FF:000006">
    <property type="entry name" value="16S rRNA (Cytosine(967)-C(5))-methyltransferase RsmB"/>
    <property type="match status" value="1"/>
</dbReference>
<feature type="domain" description="SAM-dependent MTase RsmB/NOP-type" evidence="15">
    <location>
        <begin position="170"/>
        <end position="445"/>
    </location>
</feature>
<name>A0A942Z4A4_9BACI</name>
<dbReference type="GO" id="GO:0006355">
    <property type="term" value="P:regulation of DNA-templated transcription"/>
    <property type="evidence" value="ECO:0007669"/>
    <property type="project" value="InterPro"/>
</dbReference>
<evidence type="ECO:0000313" key="17">
    <source>
        <dbReference type="Proteomes" id="UP000676456"/>
    </source>
</evidence>
<dbReference type="PRINTS" id="PR02008">
    <property type="entry name" value="RCMTFAMILY"/>
</dbReference>
<keyword evidence="9 14" id="KW-0949">S-adenosyl-L-methionine</keyword>